<evidence type="ECO:0000313" key="2">
    <source>
        <dbReference type="EMBL" id="PKX89898.1"/>
    </source>
</evidence>
<gene>
    <name evidence="2" type="ORF">P174DRAFT_464290</name>
</gene>
<evidence type="ECO:0000313" key="3">
    <source>
        <dbReference type="Proteomes" id="UP000234474"/>
    </source>
</evidence>
<keyword evidence="3" id="KW-1185">Reference proteome</keyword>
<dbReference type="RefSeq" id="XP_024678493.1">
    <property type="nucleotide sequence ID" value="XM_024830370.1"/>
</dbReference>
<dbReference type="GeneID" id="36537696"/>
<dbReference type="InterPro" id="IPR040632">
    <property type="entry name" value="Sulfotransfer_4"/>
</dbReference>
<dbReference type="Proteomes" id="UP000234474">
    <property type="component" value="Unassembled WGS sequence"/>
</dbReference>
<protein>
    <recommendedName>
        <fullName evidence="4">NAD dependent epimerase/dehydratase</fullName>
    </recommendedName>
</protein>
<dbReference type="SUPFAM" id="SSF52540">
    <property type="entry name" value="P-loop containing nucleoside triphosphate hydrolases"/>
    <property type="match status" value="1"/>
</dbReference>
<accession>A0A2I1BWZ6</accession>
<dbReference type="Pfam" id="PF17784">
    <property type="entry name" value="Sulfotransfer_4"/>
    <property type="match status" value="1"/>
</dbReference>
<dbReference type="VEuPathDB" id="FungiDB:P174DRAFT_464290"/>
<sequence length="277" mass="32564">MQKNDLSDCSFHATDINRRLCAREVPMKILVLGMPRTGTCSLMRALKYLGYYDAYHGYDAIFKNPRDCEMWYAALCAKYDGIGKVFGREEFDKLLGHCQAVFALPALCLAEDLVNAYPDAKVILTYRDVDEWHQSVKQTIVPLVTGRYQYLCQFMDNILLMRTRWIRPTFRKSWQILFKGNFDANARYSFEEHYKAMQSLVPSSRLLLYHVEEGWTPLCRFLGVPIPQVPMPRGNERKALREKFRRLMRHMFWEYLVKAAKLVTYTFLAFTLWNSLC</sequence>
<comment type="caution">
    <text evidence="2">The sequence shown here is derived from an EMBL/GenBank/DDBJ whole genome shotgun (WGS) entry which is preliminary data.</text>
</comment>
<dbReference type="EMBL" id="MSZS01000009">
    <property type="protein sequence ID" value="PKX89898.1"/>
    <property type="molecule type" value="Genomic_DNA"/>
</dbReference>
<dbReference type="PANTHER" id="PTHR36978">
    <property type="entry name" value="P-LOOP CONTAINING NUCLEOTIDE TRIPHOSPHATE HYDROLASE"/>
    <property type="match status" value="1"/>
</dbReference>
<keyword evidence="1" id="KW-1133">Transmembrane helix</keyword>
<evidence type="ECO:0008006" key="4">
    <source>
        <dbReference type="Google" id="ProtNLM"/>
    </source>
</evidence>
<keyword evidence="1" id="KW-0472">Membrane</keyword>
<dbReference type="STRING" id="1392255.A0A2I1BWZ6"/>
<evidence type="ECO:0000256" key="1">
    <source>
        <dbReference type="SAM" id="Phobius"/>
    </source>
</evidence>
<dbReference type="InterPro" id="IPR027417">
    <property type="entry name" value="P-loop_NTPase"/>
</dbReference>
<dbReference type="AlphaFoldDB" id="A0A2I1BWZ6"/>
<proteinExistence type="predicted"/>
<reference evidence="3" key="1">
    <citation type="journal article" date="2018" name="Proc. Natl. Acad. Sci. U.S.A.">
        <title>Linking secondary metabolites to gene clusters through genome sequencing of six diverse Aspergillus species.</title>
        <authorList>
            <person name="Kaerboelling I."/>
            <person name="Vesth T.C."/>
            <person name="Frisvad J.C."/>
            <person name="Nybo J.L."/>
            <person name="Theobald S."/>
            <person name="Kuo A."/>
            <person name="Bowyer P."/>
            <person name="Matsuda Y."/>
            <person name="Mondo S."/>
            <person name="Lyhne E.K."/>
            <person name="Kogle M.E."/>
            <person name="Clum A."/>
            <person name="Lipzen A."/>
            <person name="Salamov A."/>
            <person name="Ngan C.Y."/>
            <person name="Daum C."/>
            <person name="Chiniquy J."/>
            <person name="Barry K."/>
            <person name="LaButti K."/>
            <person name="Haridas S."/>
            <person name="Simmons B.A."/>
            <person name="Magnuson J.K."/>
            <person name="Mortensen U.H."/>
            <person name="Larsen T.O."/>
            <person name="Grigoriev I.V."/>
            <person name="Baker S.E."/>
            <person name="Andersen M.R."/>
        </authorList>
    </citation>
    <scope>NUCLEOTIDE SEQUENCE [LARGE SCALE GENOMIC DNA]</scope>
    <source>
        <strain evidence="3">IBT 16806</strain>
    </source>
</reference>
<feature type="transmembrane region" description="Helical" evidence="1">
    <location>
        <begin position="255"/>
        <end position="273"/>
    </location>
</feature>
<keyword evidence="1" id="KW-0812">Transmembrane</keyword>
<dbReference type="PANTHER" id="PTHR36978:SF4">
    <property type="entry name" value="P-LOOP CONTAINING NUCLEOSIDE TRIPHOSPHATE HYDROLASE PROTEIN"/>
    <property type="match status" value="1"/>
</dbReference>
<dbReference type="OMA" id="CTRVVPM"/>
<organism evidence="2 3">
    <name type="scientific">Aspergillus novofumigatus (strain IBT 16806)</name>
    <dbReference type="NCBI Taxonomy" id="1392255"/>
    <lineage>
        <taxon>Eukaryota</taxon>
        <taxon>Fungi</taxon>
        <taxon>Dikarya</taxon>
        <taxon>Ascomycota</taxon>
        <taxon>Pezizomycotina</taxon>
        <taxon>Eurotiomycetes</taxon>
        <taxon>Eurotiomycetidae</taxon>
        <taxon>Eurotiales</taxon>
        <taxon>Aspergillaceae</taxon>
        <taxon>Aspergillus</taxon>
        <taxon>Aspergillus subgen. Fumigati</taxon>
    </lineage>
</organism>
<dbReference type="OrthoDB" id="408152at2759"/>
<name>A0A2I1BWZ6_ASPN1</name>
<dbReference type="Gene3D" id="3.40.50.300">
    <property type="entry name" value="P-loop containing nucleotide triphosphate hydrolases"/>
    <property type="match status" value="1"/>
</dbReference>